<evidence type="ECO:0000256" key="4">
    <source>
        <dbReference type="RuleBase" id="RU003690"/>
    </source>
</evidence>
<dbReference type="KEGG" id="wei:EQG49_08320"/>
<name>A0A4V1AIS0_9LACO</name>
<dbReference type="InterPro" id="IPR033132">
    <property type="entry name" value="GH_1_N_CS"/>
</dbReference>
<dbReference type="GO" id="GO:0016052">
    <property type="term" value="P:carbohydrate catabolic process"/>
    <property type="evidence" value="ECO:0007669"/>
    <property type="project" value="TreeGrafter"/>
</dbReference>
<evidence type="ECO:0000313" key="6">
    <source>
        <dbReference type="Proteomes" id="UP000292886"/>
    </source>
</evidence>
<sequence>MTKQGLKMPDNFLWGGAVAAHQLEGGWQEGGKGVSIADVMLAGKNGVPRVVTDGVLPDGNYPNHRGIDFYHTYADDFKLFKEMGMKAFRTSIAWTRIFPNGDETEPNEEGLQFYDDMFDALIENGIEPVITLSHFEMPYHLVTEYGGWRNRKLIDFFVRFAEVVFDRYKNKVKYWMTFNEINNQTSWKDPHPMLQNSALKDYSEDEAQELMYLASHHEMVASALATKVAHEINPEMQVGCMIAMNPVYPASSNPKDILFAERAMQTRYYWGDVQANGKYPNWLLKMWEHKGFNIGVTEEDKEILAKYTCDYIGFSYYMSWTVSDTGDEWLEYDETTNHGDNPFLKQSDWGWQIDPVGLRYAMNWMWDRWQKPQFIVENGFGAYDKKDENGEVHDDYRISYFQNHISEMEKAVVLDGVELYGYCPWGVIDLVSASTGEMAKRYGFIYVDLDDMGEGSGERSKKDSFNWYQKLVKSDGVDLYNNED</sequence>
<dbReference type="SUPFAM" id="SSF51445">
    <property type="entry name" value="(Trans)glycosidases"/>
    <property type="match status" value="1"/>
</dbReference>
<dbReference type="GO" id="GO:0005829">
    <property type="term" value="C:cytosol"/>
    <property type="evidence" value="ECO:0007669"/>
    <property type="project" value="TreeGrafter"/>
</dbReference>
<gene>
    <name evidence="5" type="ORF">EQG49_08320</name>
</gene>
<dbReference type="Pfam" id="PF00232">
    <property type="entry name" value="Glyco_hydro_1"/>
    <property type="match status" value="1"/>
</dbReference>
<evidence type="ECO:0000313" key="5">
    <source>
        <dbReference type="EMBL" id="QBO36475.1"/>
    </source>
</evidence>
<keyword evidence="6" id="KW-1185">Reference proteome</keyword>
<dbReference type="FunFam" id="3.20.20.80:FF:000004">
    <property type="entry name" value="Beta-glucosidase 6-phospho-beta-glucosidase"/>
    <property type="match status" value="1"/>
</dbReference>
<protein>
    <submittedName>
        <fullName evidence="5">Glycosyl hydrolase family protein</fullName>
    </submittedName>
</protein>
<dbReference type="InterPro" id="IPR001360">
    <property type="entry name" value="Glyco_hydro_1"/>
</dbReference>
<evidence type="ECO:0000256" key="2">
    <source>
        <dbReference type="ARBA" id="ARBA00022801"/>
    </source>
</evidence>
<evidence type="ECO:0000256" key="1">
    <source>
        <dbReference type="ARBA" id="ARBA00010838"/>
    </source>
</evidence>
<dbReference type="GO" id="GO:0008422">
    <property type="term" value="F:beta-glucosidase activity"/>
    <property type="evidence" value="ECO:0007669"/>
    <property type="project" value="TreeGrafter"/>
</dbReference>
<dbReference type="RefSeq" id="WP_133363552.1">
    <property type="nucleotide sequence ID" value="NZ_CP037940.1"/>
</dbReference>
<keyword evidence="2 5" id="KW-0378">Hydrolase</keyword>
<organism evidence="5 6">
    <name type="scientific">Periweissella cryptocerci</name>
    <dbReference type="NCBI Taxonomy" id="2506420"/>
    <lineage>
        <taxon>Bacteria</taxon>
        <taxon>Bacillati</taxon>
        <taxon>Bacillota</taxon>
        <taxon>Bacilli</taxon>
        <taxon>Lactobacillales</taxon>
        <taxon>Lactobacillaceae</taxon>
        <taxon>Periweissella</taxon>
    </lineage>
</organism>
<dbReference type="Gene3D" id="3.20.20.80">
    <property type="entry name" value="Glycosidases"/>
    <property type="match status" value="1"/>
</dbReference>
<reference evidence="6" key="1">
    <citation type="submission" date="2019-03" db="EMBL/GenBank/DDBJ databases">
        <title>Weissella sp. 26KH-42 Genome sequencing.</title>
        <authorList>
            <person name="Heo J."/>
            <person name="Kim S.-J."/>
            <person name="Kim J.-S."/>
            <person name="Hong S.-B."/>
            <person name="Kwon S.-W."/>
        </authorList>
    </citation>
    <scope>NUCLEOTIDE SEQUENCE [LARGE SCALE GENOMIC DNA]</scope>
    <source>
        <strain evidence="6">26KH-42</strain>
    </source>
</reference>
<dbReference type="PRINTS" id="PR00131">
    <property type="entry name" value="GLHYDRLASE1"/>
</dbReference>
<proteinExistence type="inferred from homology"/>
<dbReference type="Proteomes" id="UP000292886">
    <property type="component" value="Chromosome"/>
</dbReference>
<dbReference type="PANTHER" id="PTHR10353:SF85">
    <property type="entry name" value="ARYL-PHOSPHO-BETA-D-GLUCOSIDASE BGLA"/>
    <property type="match status" value="1"/>
</dbReference>
<keyword evidence="3" id="KW-0326">Glycosidase</keyword>
<dbReference type="NCBIfam" id="NF007154">
    <property type="entry name" value="PRK09589.1"/>
    <property type="match status" value="1"/>
</dbReference>
<evidence type="ECO:0000256" key="3">
    <source>
        <dbReference type="ARBA" id="ARBA00023295"/>
    </source>
</evidence>
<comment type="similarity">
    <text evidence="1 4">Belongs to the glycosyl hydrolase 1 family.</text>
</comment>
<dbReference type="PANTHER" id="PTHR10353">
    <property type="entry name" value="GLYCOSYL HYDROLASE"/>
    <property type="match status" value="1"/>
</dbReference>
<dbReference type="EMBL" id="CP037940">
    <property type="protein sequence ID" value="QBO36475.1"/>
    <property type="molecule type" value="Genomic_DNA"/>
</dbReference>
<dbReference type="OrthoDB" id="1688691at2"/>
<dbReference type="PROSITE" id="PS00653">
    <property type="entry name" value="GLYCOSYL_HYDROL_F1_2"/>
    <property type="match status" value="1"/>
</dbReference>
<dbReference type="InterPro" id="IPR017853">
    <property type="entry name" value="GH"/>
</dbReference>
<dbReference type="AlphaFoldDB" id="A0A4V1AIS0"/>
<accession>A0A4V1AIS0</accession>